<keyword evidence="2" id="KW-1185">Reference proteome</keyword>
<dbReference type="Proteomes" id="UP001139648">
    <property type="component" value="Unassembled WGS sequence"/>
</dbReference>
<organism evidence="1 2">
    <name type="scientific">Nonomuraea thailandensis</name>
    <dbReference type="NCBI Taxonomy" id="1188745"/>
    <lineage>
        <taxon>Bacteria</taxon>
        <taxon>Bacillati</taxon>
        <taxon>Actinomycetota</taxon>
        <taxon>Actinomycetes</taxon>
        <taxon>Streptosporangiales</taxon>
        <taxon>Streptosporangiaceae</taxon>
        <taxon>Nonomuraea</taxon>
    </lineage>
</organism>
<dbReference type="EMBL" id="JAMZEB010000002">
    <property type="protein sequence ID" value="MCP2358800.1"/>
    <property type="molecule type" value="Genomic_DNA"/>
</dbReference>
<name>A0A9X2GJ34_9ACTN</name>
<evidence type="ECO:0000313" key="2">
    <source>
        <dbReference type="Proteomes" id="UP001139648"/>
    </source>
</evidence>
<reference evidence="1" key="1">
    <citation type="submission" date="2022-06" db="EMBL/GenBank/DDBJ databases">
        <title>Sequencing the genomes of 1000 actinobacteria strains.</title>
        <authorList>
            <person name="Klenk H.-P."/>
        </authorList>
    </citation>
    <scope>NUCLEOTIDE SEQUENCE</scope>
    <source>
        <strain evidence="1">DSM 46694</strain>
    </source>
</reference>
<gene>
    <name evidence="1" type="ORF">HD597_005820</name>
</gene>
<accession>A0A9X2GJ34</accession>
<protein>
    <submittedName>
        <fullName evidence="1">Uncharacterized protein</fullName>
    </submittedName>
</protein>
<comment type="caution">
    <text evidence="1">The sequence shown here is derived from an EMBL/GenBank/DDBJ whole genome shotgun (WGS) entry which is preliminary data.</text>
</comment>
<sequence>MIFRTTAPVAPDVRTQARAKGTAATARRAAKPLRTCRDAREGAIATHAKGIAKHAKGIAKHAKGIATQVEGVSDVVPRVALAC</sequence>
<evidence type="ECO:0000313" key="1">
    <source>
        <dbReference type="EMBL" id="MCP2358800.1"/>
    </source>
</evidence>
<dbReference type="AlphaFoldDB" id="A0A9X2GJ34"/>
<proteinExistence type="predicted"/>